<dbReference type="EC" id="3.1.-.-" evidence="8"/>
<sequence length="133" mass="14848">MLVLDTNTISYYFRNEPCVVQQLQATPLQQIAVPAIVVYELKYGILRLPDEAALPRLKALSKFLQFLSIIDVNEKVADLAAQIRVDLEKTGLAIGAHDVLIAASALSVNGQLVTRNVREFERVQGLQVVNWFK</sequence>
<evidence type="ECO:0000256" key="1">
    <source>
        <dbReference type="ARBA" id="ARBA00001946"/>
    </source>
</evidence>
<keyword evidence="4 8" id="KW-0479">Metal-binding</keyword>
<dbReference type="GO" id="GO:0016787">
    <property type="term" value="F:hydrolase activity"/>
    <property type="evidence" value="ECO:0007669"/>
    <property type="project" value="UniProtKB-KW"/>
</dbReference>
<keyword evidence="8" id="KW-0800">Toxin</keyword>
<dbReference type="OrthoDB" id="9796690at2"/>
<dbReference type="Gene3D" id="3.40.50.1010">
    <property type="entry name" value="5'-nuclease"/>
    <property type="match status" value="1"/>
</dbReference>
<dbReference type="PANTHER" id="PTHR33653:SF1">
    <property type="entry name" value="RIBONUCLEASE VAPC2"/>
    <property type="match status" value="1"/>
</dbReference>
<dbReference type="AlphaFoldDB" id="A0A2T5J3Q3"/>
<organism evidence="10 11">
    <name type="scientific">Agitococcus lubricus</name>
    <dbReference type="NCBI Taxonomy" id="1077255"/>
    <lineage>
        <taxon>Bacteria</taxon>
        <taxon>Pseudomonadati</taxon>
        <taxon>Pseudomonadota</taxon>
        <taxon>Gammaproteobacteria</taxon>
        <taxon>Moraxellales</taxon>
        <taxon>Moraxellaceae</taxon>
        <taxon>Agitococcus</taxon>
    </lineage>
</organism>
<keyword evidence="3 8" id="KW-0540">Nuclease</keyword>
<keyword evidence="11" id="KW-1185">Reference proteome</keyword>
<keyword evidence="6 8" id="KW-0460">Magnesium</keyword>
<accession>A0A2T5J3Q3</accession>
<name>A0A2T5J3Q3_9GAMM</name>
<evidence type="ECO:0000256" key="6">
    <source>
        <dbReference type="ARBA" id="ARBA00022842"/>
    </source>
</evidence>
<keyword evidence="5 8" id="KW-0378">Hydrolase</keyword>
<evidence type="ECO:0000313" key="11">
    <source>
        <dbReference type="Proteomes" id="UP000244223"/>
    </source>
</evidence>
<evidence type="ECO:0000256" key="3">
    <source>
        <dbReference type="ARBA" id="ARBA00022722"/>
    </source>
</evidence>
<dbReference type="EMBL" id="QAON01000001">
    <property type="protein sequence ID" value="PTQ91178.1"/>
    <property type="molecule type" value="Genomic_DNA"/>
</dbReference>
<evidence type="ECO:0000256" key="7">
    <source>
        <dbReference type="ARBA" id="ARBA00038093"/>
    </source>
</evidence>
<keyword evidence="2 8" id="KW-1277">Toxin-antitoxin system</keyword>
<dbReference type="PANTHER" id="PTHR33653">
    <property type="entry name" value="RIBONUCLEASE VAPC2"/>
    <property type="match status" value="1"/>
</dbReference>
<dbReference type="GO" id="GO:0004519">
    <property type="term" value="F:endonuclease activity"/>
    <property type="evidence" value="ECO:0007669"/>
    <property type="project" value="UniProtKB-KW"/>
</dbReference>
<dbReference type="Proteomes" id="UP000244223">
    <property type="component" value="Unassembled WGS sequence"/>
</dbReference>
<dbReference type="GO" id="GO:0000287">
    <property type="term" value="F:magnesium ion binding"/>
    <property type="evidence" value="ECO:0007669"/>
    <property type="project" value="UniProtKB-UniRule"/>
</dbReference>
<comment type="caution">
    <text evidence="10">The sequence shown here is derived from an EMBL/GenBank/DDBJ whole genome shotgun (WGS) entry which is preliminary data.</text>
</comment>
<comment type="function">
    <text evidence="8">Toxic component of a toxin-antitoxin (TA) system. An RNase.</text>
</comment>
<gene>
    <name evidence="8" type="primary">vapC</name>
    <name evidence="10" type="ORF">C8N29_101250</name>
</gene>
<evidence type="ECO:0000256" key="8">
    <source>
        <dbReference type="HAMAP-Rule" id="MF_00265"/>
    </source>
</evidence>
<dbReference type="GO" id="GO:0004540">
    <property type="term" value="F:RNA nuclease activity"/>
    <property type="evidence" value="ECO:0007669"/>
    <property type="project" value="InterPro"/>
</dbReference>
<evidence type="ECO:0000259" key="9">
    <source>
        <dbReference type="Pfam" id="PF01850"/>
    </source>
</evidence>
<dbReference type="RefSeq" id="WP_107864201.1">
    <property type="nucleotide sequence ID" value="NZ_QAON01000001.1"/>
</dbReference>
<dbReference type="InterPro" id="IPR050556">
    <property type="entry name" value="Type_II_TA_system_RNase"/>
</dbReference>
<feature type="binding site" evidence="8">
    <location>
        <position position="5"/>
    </location>
    <ligand>
        <name>Mg(2+)</name>
        <dbReference type="ChEBI" id="CHEBI:18420"/>
    </ligand>
</feature>
<feature type="binding site" evidence="8">
    <location>
        <position position="98"/>
    </location>
    <ligand>
        <name>Mg(2+)</name>
        <dbReference type="ChEBI" id="CHEBI:18420"/>
    </ligand>
</feature>
<dbReference type="InterPro" id="IPR002716">
    <property type="entry name" value="PIN_dom"/>
</dbReference>
<dbReference type="InterPro" id="IPR029060">
    <property type="entry name" value="PIN-like_dom_sf"/>
</dbReference>
<reference evidence="10 11" key="1">
    <citation type="submission" date="2018-04" db="EMBL/GenBank/DDBJ databases">
        <title>Genomic Encyclopedia of Archaeal and Bacterial Type Strains, Phase II (KMG-II): from individual species to whole genera.</title>
        <authorList>
            <person name="Goeker M."/>
        </authorList>
    </citation>
    <scope>NUCLEOTIDE SEQUENCE [LARGE SCALE GENOMIC DNA]</scope>
    <source>
        <strain evidence="10 11">DSM 5822</strain>
    </source>
</reference>
<evidence type="ECO:0000256" key="2">
    <source>
        <dbReference type="ARBA" id="ARBA00022649"/>
    </source>
</evidence>
<dbReference type="HAMAP" id="MF_00265">
    <property type="entry name" value="VapC_Nob1"/>
    <property type="match status" value="1"/>
</dbReference>
<dbReference type="InterPro" id="IPR022907">
    <property type="entry name" value="VapC_family"/>
</dbReference>
<evidence type="ECO:0000313" key="10">
    <source>
        <dbReference type="EMBL" id="PTQ91178.1"/>
    </source>
</evidence>
<evidence type="ECO:0000256" key="5">
    <source>
        <dbReference type="ARBA" id="ARBA00022801"/>
    </source>
</evidence>
<feature type="domain" description="PIN" evidence="9">
    <location>
        <begin position="3"/>
        <end position="124"/>
    </location>
</feature>
<dbReference type="GO" id="GO:0090729">
    <property type="term" value="F:toxin activity"/>
    <property type="evidence" value="ECO:0007669"/>
    <property type="project" value="UniProtKB-KW"/>
</dbReference>
<proteinExistence type="inferred from homology"/>
<dbReference type="Pfam" id="PF01850">
    <property type="entry name" value="PIN"/>
    <property type="match status" value="1"/>
</dbReference>
<dbReference type="SUPFAM" id="SSF88723">
    <property type="entry name" value="PIN domain-like"/>
    <property type="match status" value="1"/>
</dbReference>
<protein>
    <recommendedName>
        <fullName evidence="8">Ribonuclease VapC</fullName>
        <shortName evidence="8">RNase VapC</shortName>
        <ecNumber evidence="8">3.1.-.-</ecNumber>
    </recommendedName>
    <alternativeName>
        <fullName evidence="8">Toxin VapC</fullName>
    </alternativeName>
</protein>
<comment type="cofactor">
    <cofactor evidence="1 8">
        <name>Mg(2+)</name>
        <dbReference type="ChEBI" id="CHEBI:18420"/>
    </cofactor>
</comment>
<comment type="similarity">
    <text evidence="7 8">Belongs to the PINc/VapC protein family.</text>
</comment>
<evidence type="ECO:0000256" key="4">
    <source>
        <dbReference type="ARBA" id="ARBA00022723"/>
    </source>
</evidence>
<keyword evidence="10" id="KW-0255">Endonuclease</keyword>